<dbReference type="Gene3D" id="1.10.10.60">
    <property type="entry name" value="Homeodomain-like"/>
    <property type="match status" value="1"/>
</dbReference>
<dbReference type="EMBL" id="QKLW01000003">
    <property type="protein sequence ID" value="PYF82296.1"/>
    <property type="molecule type" value="Genomic_DNA"/>
</dbReference>
<dbReference type="PANTHER" id="PTHR47506">
    <property type="entry name" value="TRANSCRIPTIONAL REGULATORY PROTEIN"/>
    <property type="match status" value="1"/>
</dbReference>
<evidence type="ECO:0000256" key="3">
    <source>
        <dbReference type="ARBA" id="ARBA00023163"/>
    </source>
</evidence>
<dbReference type="Proteomes" id="UP000247551">
    <property type="component" value="Unassembled WGS sequence"/>
</dbReference>
<evidence type="ECO:0000256" key="4">
    <source>
        <dbReference type="PROSITE-ProRule" id="PRU00335"/>
    </source>
</evidence>
<dbReference type="PANTHER" id="PTHR47506:SF1">
    <property type="entry name" value="HTH-TYPE TRANSCRIPTIONAL REGULATOR YJDC"/>
    <property type="match status" value="1"/>
</dbReference>
<keyword evidence="1" id="KW-0805">Transcription regulation</keyword>
<dbReference type="InterPro" id="IPR009057">
    <property type="entry name" value="Homeodomain-like_sf"/>
</dbReference>
<comment type="caution">
    <text evidence="6">The sequence shown here is derived from an EMBL/GenBank/DDBJ whole genome shotgun (WGS) entry which is preliminary data.</text>
</comment>
<reference evidence="6 7" key="1">
    <citation type="submission" date="2018-06" db="EMBL/GenBank/DDBJ databases">
        <title>Genomic Encyclopedia of Type Strains, Phase III (KMG-III): the genomes of soil and plant-associated and newly described type strains.</title>
        <authorList>
            <person name="Whitman W."/>
        </authorList>
    </citation>
    <scope>NUCLEOTIDE SEQUENCE [LARGE SCALE GENOMIC DNA]</scope>
    <source>
        <strain evidence="6 7">CECT 7730</strain>
    </source>
</reference>
<feature type="domain" description="HTH tetR-type" evidence="5">
    <location>
        <begin position="9"/>
        <end position="71"/>
    </location>
</feature>
<dbReference type="Pfam" id="PF00440">
    <property type="entry name" value="TetR_N"/>
    <property type="match status" value="1"/>
</dbReference>
<organism evidence="6 7">
    <name type="scientific">Marinomonas alcarazii</name>
    <dbReference type="NCBI Taxonomy" id="491949"/>
    <lineage>
        <taxon>Bacteria</taxon>
        <taxon>Pseudomonadati</taxon>
        <taxon>Pseudomonadota</taxon>
        <taxon>Gammaproteobacteria</taxon>
        <taxon>Oceanospirillales</taxon>
        <taxon>Oceanospirillaceae</taxon>
        <taxon>Marinomonas</taxon>
    </lineage>
</organism>
<evidence type="ECO:0000256" key="1">
    <source>
        <dbReference type="ARBA" id="ARBA00023015"/>
    </source>
</evidence>
<keyword evidence="3" id="KW-0804">Transcription</keyword>
<evidence type="ECO:0000256" key="2">
    <source>
        <dbReference type="ARBA" id="ARBA00023125"/>
    </source>
</evidence>
<name>A0A318V069_9GAMM</name>
<proteinExistence type="predicted"/>
<evidence type="ECO:0000259" key="5">
    <source>
        <dbReference type="PROSITE" id="PS50977"/>
    </source>
</evidence>
<evidence type="ECO:0000313" key="7">
    <source>
        <dbReference type="Proteomes" id="UP000247551"/>
    </source>
</evidence>
<keyword evidence="7" id="KW-1185">Reference proteome</keyword>
<accession>A0A318V069</accession>
<keyword evidence="2 4" id="KW-0238">DNA-binding</keyword>
<dbReference type="AlphaFoldDB" id="A0A318V069"/>
<dbReference type="RefSeq" id="WP_110574718.1">
    <property type="nucleotide sequence ID" value="NZ_QKLW01000003.1"/>
</dbReference>
<dbReference type="Gene3D" id="1.10.357.10">
    <property type="entry name" value="Tetracycline Repressor, domain 2"/>
    <property type="match status" value="1"/>
</dbReference>
<dbReference type="SUPFAM" id="SSF46689">
    <property type="entry name" value="Homeodomain-like"/>
    <property type="match status" value="1"/>
</dbReference>
<dbReference type="GO" id="GO:0003677">
    <property type="term" value="F:DNA binding"/>
    <property type="evidence" value="ECO:0007669"/>
    <property type="project" value="UniProtKB-UniRule"/>
</dbReference>
<dbReference type="SUPFAM" id="SSF48498">
    <property type="entry name" value="Tetracyclin repressor-like, C-terminal domain"/>
    <property type="match status" value="1"/>
</dbReference>
<sequence>MAKMGRPRTFDRQKAVVQAMHLFWEHGYEMTSLSQLKANIGGGISTPSFYAAFGSKEELFNEAVQCYLETYACVTDSLWDDEIPPRDAVELALRRSTKMQCESGHPKGCMVSLGTMSAPTPELAHVVEPLTASRSRTLQGFVRCVERAIAMGELAKKANARSMGIAFNSFLQGISILARDGMDAADLDASITELMKLWDIEVCQPK</sequence>
<feature type="DNA-binding region" description="H-T-H motif" evidence="4">
    <location>
        <begin position="34"/>
        <end position="53"/>
    </location>
</feature>
<gene>
    <name evidence="6" type="ORF">DFP75_103122</name>
</gene>
<dbReference type="PROSITE" id="PS50977">
    <property type="entry name" value="HTH_TETR_2"/>
    <property type="match status" value="1"/>
</dbReference>
<evidence type="ECO:0000313" key="6">
    <source>
        <dbReference type="EMBL" id="PYF82296.1"/>
    </source>
</evidence>
<dbReference type="InterPro" id="IPR036271">
    <property type="entry name" value="Tet_transcr_reg_TetR-rel_C_sf"/>
</dbReference>
<dbReference type="InterPro" id="IPR001647">
    <property type="entry name" value="HTH_TetR"/>
</dbReference>
<protein>
    <submittedName>
        <fullName evidence="6">TetR family transcriptional regulator</fullName>
    </submittedName>
</protein>